<dbReference type="Proteomes" id="UP000838324">
    <property type="component" value="Unassembled WGS sequence"/>
</dbReference>
<dbReference type="Gene3D" id="3.40.630.30">
    <property type="match status" value="1"/>
</dbReference>
<dbReference type="RefSeq" id="WP_236335935.1">
    <property type="nucleotide sequence ID" value="NZ_CAKMMG010000007.1"/>
</dbReference>
<proteinExistence type="predicted"/>
<dbReference type="PROSITE" id="PS51186">
    <property type="entry name" value="GNAT"/>
    <property type="match status" value="1"/>
</dbReference>
<dbReference type="InterPro" id="IPR016181">
    <property type="entry name" value="Acyl_CoA_acyltransferase"/>
</dbReference>
<evidence type="ECO:0000313" key="2">
    <source>
        <dbReference type="EMBL" id="CAH1215512.1"/>
    </source>
</evidence>
<gene>
    <name evidence="2" type="ORF">PAECIP111892_04103</name>
</gene>
<evidence type="ECO:0000259" key="1">
    <source>
        <dbReference type="PROSITE" id="PS51186"/>
    </source>
</evidence>
<sequence length="282" mass="32533">MEERNNRILQLISLISTGAVEYVRSAFGREAVSVLYYGDSGTNQGVFCVAEDEGCVIAYAAFRKCDEPDVLLEVMEQTITPYLQAREQREICFNVYGSNTEIVLFVRELGFVSDLEGYQLQYVNDRPVPAEEASLLQEQGFTPDMLEPFIALFDTAYEQLNLENGWRTDRYRSEPELFLRMLEGFEASGQVRSFWLQDSLLGAYITDGVYIRDLVVAPEFQNCGYGRTILHRCVNQMWSRTERGNIYLRVAGSNTGAKRFYERNQFVPIARFAEHTYRRQEQ</sequence>
<accession>A0ABN8GQG4</accession>
<protein>
    <recommendedName>
        <fullName evidence="1">N-acetyltransferase domain-containing protein</fullName>
    </recommendedName>
</protein>
<dbReference type="InterPro" id="IPR000182">
    <property type="entry name" value="GNAT_dom"/>
</dbReference>
<reference evidence="2" key="1">
    <citation type="submission" date="2022-01" db="EMBL/GenBank/DDBJ databases">
        <authorList>
            <person name="Criscuolo A."/>
        </authorList>
    </citation>
    <scope>NUCLEOTIDE SEQUENCE</scope>
    <source>
        <strain evidence="2">CIP111892</strain>
    </source>
</reference>
<feature type="domain" description="N-acetyltransferase" evidence="1">
    <location>
        <begin position="136"/>
        <end position="282"/>
    </location>
</feature>
<comment type="caution">
    <text evidence="2">The sequence shown here is derived from an EMBL/GenBank/DDBJ whole genome shotgun (WGS) entry which is preliminary data.</text>
</comment>
<dbReference type="EMBL" id="CAKMMG010000007">
    <property type="protein sequence ID" value="CAH1215512.1"/>
    <property type="molecule type" value="Genomic_DNA"/>
</dbReference>
<dbReference type="SUPFAM" id="SSF55729">
    <property type="entry name" value="Acyl-CoA N-acyltransferases (Nat)"/>
    <property type="match status" value="1"/>
</dbReference>
<evidence type="ECO:0000313" key="3">
    <source>
        <dbReference type="Proteomes" id="UP000838324"/>
    </source>
</evidence>
<keyword evidence="3" id="KW-1185">Reference proteome</keyword>
<dbReference type="Pfam" id="PF00583">
    <property type="entry name" value="Acetyltransf_1"/>
    <property type="match status" value="1"/>
</dbReference>
<organism evidence="2 3">
    <name type="scientific">Paenibacillus auburnensis</name>
    <dbReference type="NCBI Taxonomy" id="2905649"/>
    <lineage>
        <taxon>Bacteria</taxon>
        <taxon>Bacillati</taxon>
        <taxon>Bacillota</taxon>
        <taxon>Bacilli</taxon>
        <taxon>Bacillales</taxon>
        <taxon>Paenibacillaceae</taxon>
        <taxon>Paenibacillus</taxon>
    </lineage>
</organism>
<dbReference type="CDD" id="cd04301">
    <property type="entry name" value="NAT_SF"/>
    <property type="match status" value="1"/>
</dbReference>
<name>A0ABN8GQG4_9BACL</name>